<feature type="transmembrane region" description="Helical" evidence="1">
    <location>
        <begin position="76"/>
        <end position="95"/>
    </location>
</feature>
<sequence>MKTHLRRFAIFAGCSFVLLAALAFTPLDGIPMIMSLAAFGWEGLLVTLLAIGAPFGGFLLLLLVTPTSRWAHEASALSGMWFGTIFGSFTGLKLAGTL</sequence>
<feature type="transmembrane region" description="Helical" evidence="1">
    <location>
        <begin position="39"/>
        <end position="64"/>
    </location>
</feature>
<gene>
    <name evidence="2" type="ORF">G0P99_24270</name>
</gene>
<dbReference type="EMBL" id="JAAGOX010000057">
    <property type="protein sequence ID" value="NDW48076.1"/>
    <property type="molecule type" value="Genomic_DNA"/>
</dbReference>
<evidence type="ECO:0000256" key="1">
    <source>
        <dbReference type="SAM" id="Phobius"/>
    </source>
</evidence>
<protein>
    <submittedName>
        <fullName evidence="2">Uncharacterized protein</fullName>
    </submittedName>
</protein>
<evidence type="ECO:0000313" key="2">
    <source>
        <dbReference type="EMBL" id="NDW48076.1"/>
    </source>
</evidence>
<accession>A0A6B2NVC1</accession>
<proteinExistence type="predicted"/>
<organism evidence="2">
    <name type="scientific">Ruegeria sp. PrR005</name>
    <dbReference type="NCBI Taxonomy" id="2706882"/>
    <lineage>
        <taxon>Bacteria</taxon>
        <taxon>Pseudomonadati</taxon>
        <taxon>Pseudomonadota</taxon>
        <taxon>Alphaproteobacteria</taxon>
        <taxon>Rhodobacterales</taxon>
        <taxon>Roseobacteraceae</taxon>
        <taxon>Ruegeria</taxon>
    </lineage>
</organism>
<comment type="caution">
    <text evidence="2">The sequence shown here is derived from an EMBL/GenBank/DDBJ whole genome shotgun (WGS) entry which is preliminary data.</text>
</comment>
<dbReference type="RefSeq" id="WP_164133079.1">
    <property type="nucleotide sequence ID" value="NZ_JAAGOX010000057.1"/>
</dbReference>
<dbReference type="AlphaFoldDB" id="A0A6B2NVC1"/>
<name>A0A6B2NVC1_9RHOB</name>
<keyword evidence="1" id="KW-0472">Membrane</keyword>
<keyword evidence="1" id="KW-1133">Transmembrane helix</keyword>
<reference evidence="2" key="1">
    <citation type="submission" date="2020-02" db="EMBL/GenBank/DDBJ databases">
        <title>Delineation of the pyrene-degrading pathway in Roseobacter clade bacteria by genomic analysis.</title>
        <authorList>
            <person name="Zhou H."/>
            <person name="Wang H."/>
        </authorList>
    </citation>
    <scope>NUCLEOTIDE SEQUENCE</scope>
    <source>
        <strain evidence="2">PrR005</strain>
    </source>
</reference>
<keyword evidence="1" id="KW-0812">Transmembrane</keyword>